<dbReference type="EMBL" id="CAMKVN010001518">
    <property type="protein sequence ID" value="CAI2176538.1"/>
    <property type="molecule type" value="Genomic_DNA"/>
</dbReference>
<evidence type="ECO:0000313" key="2">
    <source>
        <dbReference type="Proteomes" id="UP001153678"/>
    </source>
</evidence>
<dbReference type="OrthoDB" id="2402721at2759"/>
<proteinExistence type="predicted"/>
<evidence type="ECO:0000313" key="1">
    <source>
        <dbReference type="EMBL" id="CAI2176538.1"/>
    </source>
</evidence>
<dbReference type="AlphaFoldDB" id="A0A9W4SPW6"/>
<dbReference type="Proteomes" id="UP001153678">
    <property type="component" value="Unassembled WGS sequence"/>
</dbReference>
<gene>
    <name evidence="1" type="ORF">FWILDA_LOCUS7632</name>
</gene>
<sequence>MNQKQIFYGLETKEEREKRLREKARDYLLTDEDIIGSPTLSGLIEETLKSSNTETFYNLLEKLRHAPYYDKLVSYKGDDEASAFIDRESIKKFLNSDPTLDTSEILRKLSEEAIEENTMDGYYNLLKSFRKSYDELVKLKQSEDNANDFLEKMTHVVYDRRWEKEIRNNG</sequence>
<organism evidence="1 2">
    <name type="scientific">Funneliformis geosporum</name>
    <dbReference type="NCBI Taxonomy" id="1117311"/>
    <lineage>
        <taxon>Eukaryota</taxon>
        <taxon>Fungi</taxon>
        <taxon>Fungi incertae sedis</taxon>
        <taxon>Mucoromycota</taxon>
        <taxon>Glomeromycotina</taxon>
        <taxon>Glomeromycetes</taxon>
        <taxon>Glomerales</taxon>
        <taxon>Glomeraceae</taxon>
        <taxon>Funneliformis</taxon>
    </lineage>
</organism>
<accession>A0A9W4SPW6</accession>
<protein>
    <submittedName>
        <fullName evidence="1">4217_t:CDS:1</fullName>
    </submittedName>
</protein>
<keyword evidence="2" id="KW-1185">Reference proteome</keyword>
<comment type="caution">
    <text evidence="1">The sequence shown here is derived from an EMBL/GenBank/DDBJ whole genome shotgun (WGS) entry which is preliminary data.</text>
</comment>
<reference evidence="1" key="1">
    <citation type="submission" date="2022-08" db="EMBL/GenBank/DDBJ databases">
        <authorList>
            <person name="Kallberg Y."/>
            <person name="Tangrot J."/>
            <person name="Rosling A."/>
        </authorList>
    </citation>
    <scope>NUCLEOTIDE SEQUENCE</scope>
    <source>
        <strain evidence="1">Wild A</strain>
    </source>
</reference>
<name>A0A9W4SPW6_9GLOM</name>